<keyword evidence="2" id="KW-1185">Reference proteome</keyword>
<gene>
    <name evidence="1" type="ORF">CIMG_05631</name>
</gene>
<name>A0A0E1RYY1_COCIM</name>
<protein>
    <submittedName>
        <fullName evidence="1">Uncharacterized protein</fullName>
    </submittedName>
</protein>
<dbReference type="GeneID" id="4564884"/>
<dbReference type="AlphaFoldDB" id="A0A0E1RYY1"/>
<proteinExistence type="predicted"/>
<dbReference type="Proteomes" id="UP000001261">
    <property type="component" value="Unassembled WGS sequence"/>
</dbReference>
<organism evidence="1 2">
    <name type="scientific">Coccidioides immitis (strain RS)</name>
    <name type="common">Valley fever fungus</name>
    <dbReference type="NCBI Taxonomy" id="246410"/>
    <lineage>
        <taxon>Eukaryota</taxon>
        <taxon>Fungi</taxon>
        <taxon>Dikarya</taxon>
        <taxon>Ascomycota</taxon>
        <taxon>Pezizomycotina</taxon>
        <taxon>Eurotiomycetes</taxon>
        <taxon>Eurotiomycetidae</taxon>
        <taxon>Onygenales</taxon>
        <taxon>Onygenaceae</taxon>
        <taxon>Coccidioides</taxon>
    </lineage>
</organism>
<dbReference type="EMBL" id="GG704914">
    <property type="protein sequence ID" value="EAS34607.1"/>
    <property type="molecule type" value="Genomic_DNA"/>
</dbReference>
<sequence length="142" mass="15597">MSVLERQNIAWKGGPEHQSAIGIHGRVRDTTARGIENDTGTEERPIRVLCNPENTEAHLASAPKPKSIPPERDPVSSGEAVIRWYRQPWALGDEAGQIPIGNDDSPRNIPTESSGWLGIEICCILEASKGPGERKSLQKKER</sequence>
<reference evidence="2" key="1">
    <citation type="journal article" date="2009" name="Genome Res.">
        <title>Comparative genomic analyses of the human fungal pathogens Coccidioides and their relatives.</title>
        <authorList>
            <person name="Sharpton T.J."/>
            <person name="Stajich J.E."/>
            <person name="Rounsley S.D."/>
            <person name="Gardner M.J."/>
            <person name="Wortman J.R."/>
            <person name="Jordar V.S."/>
            <person name="Maiti R."/>
            <person name="Kodira C.D."/>
            <person name="Neafsey D.E."/>
            <person name="Zeng Q."/>
            <person name="Hung C.-Y."/>
            <person name="McMahan C."/>
            <person name="Muszewska A."/>
            <person name="Grynberg M."/>
            <person name="Mandel M.A."/>
            <person name="Kellner E.M."/>
            <person name="Barker B.M."/>
            <person name="Galgiani J.N."/>
            <person name="Orbach M.J."/>
            <person name="Kirkland T.N."/>
            <person name="Cole G.T."/>
            <person name="Henn M.R."/>
            <person name="Birren B.W."/>
            <person name="Taylor J.W."/>
        </authorList>
    </citation>
    <scope>NUCLEOTIDE SEQUENCE [LARGE SCALE GENOMIC DNA]</scope>
    <source>
        <strain evidence="2">RS</strain>
    </source>
</reference>
<dbReference type="InParanoid" id="A0A0E1RYY1"/>
<dbReference type="RefSeq" id="XP_001246190.1">
    <property type="nucleotide sequence ID" value="XM_001246189.1"/>
</dbReference>
<dbReference type="KEGG" id="cim:CIMG_05631"/>
<reference evidence="2" key="2">
    <citation type="journal article" date="2010" name="Genome Res.">
        <title>Population genomic sequencing of Coccidioides fungi reveals recent hybridization and transposon control.</title>
        <authorList>
            <person name="Neafsey D.E."/>
            <person name="Barker B.M."/>
            <person name="Sharpton T.J."/>
            <person name="Stajich J.E."/>
            <person name="Park D.J."/>
            <person name="Whiston E."/>
            <person name="Hung C.-Y."/>
            <person name="McMahan C."/>
            <person name="White J."/>
            <person name="Sykes S."/>
            <person name="Heiman D."/>
            <person name="Young S."/>
            <person name="Zeng Q."/>
            <person name="Abouelleil A."/>
            <person name="Aftuck L."/>
            <person name="Bessette D."/>
            <person name="Brown A."/>
            <person name="FitzGerald M."/>
            <person name="Lui A."/>
            <person name="Macdonald J.P."/>
            <person name="Priest M."/>
            <person name="Orbach M.J."/>
            <person name="Galgiani J.N."/>
            <person name="Kirkland T.N."/>
            <person name="Cole G.T."/>
            <person name="Birren B.W."/>
            <person name="Henn M.R."/>
            <person name="Taylor J.W."/>
            <person name="Rounsley S.D."/>
        </authorList>
    </citation>
    <scope>GENOME REANNOTATION</scope>
    <source>
        <strain evidence="2">RS</strain>
    </source>
</reference>
<accession>A0A0E1RYY1</accession>
<evidence type="ECO:0000313" key="2">
    <source>
        <dbReference type="Proteomes" id="UP000001261"/>
    </source>
</evidence>
<evidence type="ECO:0000313" key="1">
    <source>
        <dbReference type="EMBL" id="EAS34607.1"/>
    </source>
</evidence>
<dbReference type="VEuPathDB" id="FungiDB:CIMG_05631"/>